<dbReference type="HOGENOM" id="CLU_008287_18_3_0"/>
<dbReference type="Pfam" id="PF00593">
    <property type="entry name" value="TonB_dep_Rec_b-barrel"/>
    <property type="match status" value="1"/>
</dbReference>
<evidence type="ECO:0000313" key="13">
    <source>
        <dbReference type="EMBL" id="EAU55443.1"/>
    </source>
</evidence>
<evidence type="ECO:0000256" key="9">
    <source>
        <dbReference type="RuleBase" id="RU003357"/>
    </source>
</evidence>
<evidence type="ECO:0000256" key="8">
    <source>
        <dbReference type="PROSITE-ProRule" id="PRU01360"/>
    </source>
</evidence>
<dbReference type="OrthoDB" id="9763670at2"/>
<evidence type="ECO:0000256" key="6">
    <source>
        <dbReference type="ARBA" id="ARBA00023136"/>
    </source>
</evidence>
<dbReference type="Proteomes" id="UP000005297">
    <property type="component" value="Unassembled WGS sequence"/>
</dbReference>
<feature type="chain" id="PRO_5004171398" evidence="10">
    <location>
        <begin position="20"/>
        <end position="644"/>
    </location>
</feature>
<dbReference type="InterPro" id="IPR037066">
    <property type="entry name" value="Plug_dom_sf"/>
</dbReference>
<keyword evidence="7 8" id="KW-0998">Cell outer membrane</keyword>
<dbReference type="GO" id="GO:0044718">
    <property type="term" value="P:siderophore transmembrane transport"/>
    <property type="evidence" value="ECO:0007669"/>
    <property type="project" value="TreeGrafter"/>
</dbReference>
<feature type="domain" description="TonB-dependent receptor-like beta-barrel" evidence="11">
    <location>
        <begin position="194"/>
        <end position="609"/>
    </location>
</feature>
<comment type="subcellular location">
    <subcellularLocation>
        <location evidence="1 8">Cell outer membrane</location>
        <topology evidence="1 8">Multi-pass membrane protein</topology>
    </subcellularLocation>
</comment>
<dbReference type="InterPro" id="IPR012910">
    <property type="entry name" value="Plug_dom"/>
</dbReference>
<dbReference type="InterPro" id="IPR039426">
    <property type="entry name" value="TonB-dep_rcpt-like"/>
</dbReference>
<evidence type="ECO:0000256" key="7">
    <source>
        <dbReference type="ARBA" id="ARBA00023237"/>
    </source>
</evidence>
<keyword evidence="10" id="KW-0732">Signal</keyword>
<dbReference type="Gene3D" id="2.40.170.20">
    <property type="entry name" value="TonB-dependent receptor, beta-barrel domain"/>
    <property type="match status" value="1"/>
</dbReference>
<keyword evidence="3 8" id="KW-1134">Transmembrane beta strand</keyword>
<dbReference type="InterPro" id="IPR036942">
    <property type="entry name" value="Beta-barrel_TonB_sf"/>
</dbReference>
<sequence length="644" mass="69245">MKLKHILWLIAAMPATAIAQTQDLGELNVTASRVTAPSITSSRPVTVIDRQAIEASHAATVVDLLKGLANIVVRDTSGVGAKSQVDLGGFGESGAANNVVLIDGRRINNPDLSGTDWAQIPLDQIERIEIVHGANSVLYGNGAVGGVINIITKIPASGGNISLAGGSFGEFSGQSRIGADAGKTRMEANFSGLTSKGYRDNGFFDRFDGGARAEADLTDSLSLHLSGNHHRDRAGLPGALSSAQMRANRKQATTPQNFSRTTDNYIDGGINWLSDFGLEADIAGGFRRRDVHSEFVSFASISDFVQRNASLRPKLTFTAGSDIVSRIVAGADIDRGNGSFNFGGAVGNTDFDHKRDGYYGELTVSAADNSWAVNGGLRSERIRDSFTKGSVSAIANQATAWDVGASLGLSERLRLRLNAASSMRFPLLDERFSFFSGTVDTTLKTQTGRHYSTSLRYDMKSAWLEVSASRANLNHEIYYNPVGGAFGFGANENYGAKTRHDVIMLGGHWHAHDLLQFSANYTYSKASFRGGISSGKTIPAVARNRFGAEWKADWMQGLSSSIKLTYVGASFLISDQANARPRLPAYLTADAVINYRWQNVEMFARVDNLTGKKYSNYGVFSTFSGDSFYPAPTASFHAGASYSF</sequence>
<keyword evidence="14" id="KW-1185">Reference proteome</keyword>
<evidence type="ECO:0000256" key="4">
    <source>
        <dbReference type="ARBA" id="ARBA00022692"/>
    </source>
</evidence>
<dbReference type="STRING" id="314344.AL013_06650"/>
<evidence type="ECO:0000256" key="2">
    <source>
        <dbReference type="ARBA" id="ARBA00022448"/>
    </source>
</evidence>
<feature type="signal peptide" evidence="10">
    <location>
        <begin position="1"/>
        <end position="19"/>
    </location>
</feature>
<dbReference type="InterPro" id="IPR000531">
    <property type="entry name" value="Beta-barrel_TonB"/>
</dbReference>
<dbReference type="InParanoid" id="Q0F0U8"/>
<dbReference type="AlphaFoldDB" id="Q0F0U8"/>
<evidence type="ECO:0000259" key="11">
    <source>
        <dbReference type="Pfam" id="PF00593"/>
    </source>
</evidence>
<evidence type="ECO:0000256" key="3">
    <source>
        <dbReference type="ARBA" id="ARBA00022452"/>
    </source>
</evidence>
<dbReference type="eggNOG" id="COG4206">
    <property type="taxonomic scope" value="Bacteria"/>
</dbReference>
<evidence type="ECO:0000256" key="1">
    <source>
        <dbReference type="ARBA" id="ARBA00004571"/>
    </source>
</evidence>
<proteinExistence type="inferred from homology"/>
<dbReference type="EMBL" id="AATS01000003">
    <property type="protein sequence ID" value="EAU55443.1"/>
    <property type="molecule type" value="Genomic_DNA"/>
</dbReference>
<keyword evidence="2 8" id="KW-0813">Transport</keyword>
<dbReference type="SUPFAM" id="SSF56935">
    <property type="entry name" value="Porins"/>
    <property type="match status" value="1"/>
</dbReference>
<gene>
    <name evidence="13" type="ORF">SPV1_11941</name>
</gene>
<dbReference type="Pfam" id="PF07715">
    <property type="entry name" value="Plug"/>
    <property type="match status" value="1"/>
</dbReference>
<dbReference type="FunCoup" id="Q0F0U8">
    <property type="interactions" value="41"/>
</dbReference>
<evidence type="ECO:0000259" key="12">
    <source>
        <dbReference type="Pfam" id="PF07715"/>
    </source>
</evidence>
<keyword evidence="13" id="KW-0675">Receptor</keyword>
<dbReference type="PANTHER" id="PTHR30069:SF27">
    <property type="entry name" value="BLL4766 PROTEIN"/>
    <property type="match status" value="1"/>
</dbReference>
<name>Q0F0U8_9PROT</name>
<dbReference type="CDD" id="cd01347">
    <property type="entry name" value="ligand_gated_channel"/>
    <property type="match status" value="1"/>
</dbReference>
<organism evidence="13 14">
    <name type="scientific">Mariprofundus ferrooxydans PV-1</name>
    <dbReference type="NCBI Taxonomy" id="314345"/>
    <lineage>
        <taxon>Bacteria</taxon>
        <taxon>Pseudomonadati</taxon>
        <taxon>Pseudomonadota</taxon>
        <taxon>Candidatius Mariprofundia</taxon>
        <taxon>Mariprofundales</taxon>
        <taxon>Mariprofundaceae</taxon>
        <taxon>Mariprofundus</taxon>
    </lineage>
</organism>
<evidence type="ECO:0000256" key="10">
    <source>
        <dbReference type="SAM" id="SignalP"/>
    </source>
</evidence>
<comment type="similarity">
    <text evidence="8 9">Belongs to the TonB-dependent receptor family.</text>
</comment>
<dbReference type="Gene3D" id="2.170.130.10">
    <property type="entry name" value="TonB-dependent receptor, plug domain"/>
    <property type="match status" value="1"/>
</dbReference>
<evidence type="ECO:0000313" key="14">
    <source>
        <dbReference type="Proteomes" id="UP000005297"/>
    </source>
</evidence>
<keyword evidence="4 8" id="KW-0812">Transmembrane</keyword>
<dbReference type="RefSeq" id="WP_009849906.1">
    <property type="nucleotide sequence ID" value="NZ_DS022294.1"/>
</dbReference>
<dbReference type="PANTHER" id="PTHR30069">
    <property type="entry name" value="TONB-DEPENDENT OUTER MEMBRANE RECEPTOR"/>
    <property type="match status" value="1"/>
</dbReference>
<feature type="domain" description="TonB-dependent receptor plug" evidence="12">
    <location>
        <begin position="41"/>
        <end position="147"/>
    </location>
</feature>
<dbReference type="GO" id="GO:0009279">
    <property type="term" value="C:cell outer membrane"/>
    <property type="evidence" value="ECO:0007669"/>
    <property type="project" value="UniProtKB-SubCell"/>
</dbReference>
<keyword evidence="5 9" id="KW-0798">TonB box</keyword>
<keyword evidence="6 8" id="KW-0472">Membrane</keyword>
<reference evidence="13 14" key="1">
    <citation type="submission" date="2006-09" db="EMBL/GenBank/DDBJ databases">
        <authorList>
            <person name="Emerson D."/>
            <person name="Ferriera S."/>
            <person name="Johnson J."/>
            <person name="Kravitz S."/>
            <person name="Halpern A."/>
            <person name="Remington K."/>
            <person name="Beeson K."/>
            <person name="Tran B."/>
            <person name="Rogers Y.-H."/>
            <person name="Friedman R."/>
            <person name="Venter J.C."/>
        </authorList>
    </citation>
    <scope>NUCLEOTIDE SEQUENCE [LARGE SCALE GENOMIC DNA]</scope>
    <source>
        <strain evidence="13 14">PV-1</strain>
    </source>
</reference>
<accession>Q0F0U8</accession>
<dbReference type="PROSITE" id="PS52016">
    <property type="entry name" value="TONB_DEPENDENT_REC_3"/>
    <property type="match status" value="1"/>
</dbReference>
<evidence type="ECO:0000256" key="5">
    <source>
        <dbReference type="ARBA" id="ARBA00023077"/>
    </source>
</evidence>
<protein>
    <submittedName>
        <fullName evidence="13">TonB-dependent receptor</fullName>
    </submittedName>
</protein>
<dbReference type="GO" id="GO:0015344">
    <property type="term" value="F:siderophore uptake transmembrane transporter activity"/>
    <property type="evidence" value="ECO:0007669"/>
    <property type="project" value="TreeGrafter"/>
</dbReference>
<comment type="caution">
    <text evidence="13">The sequence shown here is derived from an EMBL/GenBank/DDBJ whole genome shotgun (WGS) entry which is preliminary data.</text>
</comment>